<dbReference type="SUPFAM" id="SSF56176">
    <property type="entry name" value="FAD-binding/transporter-associated domain-like"/>
    <property type="match status" value="1"/>
</dbReference>
<dbReference type="GO" id="GO:0071949">
    <property type="term" value="F:FAD binding"/>
    <property type="evidence" value="ECO:0007669"/>
    <property type="project" value="InterPro"/>
</dbReference>
<dbReference type="EMBL" id="PYAS01000001">
    <property type="protein sequence ID" value="PSL34269.1"/>
    <property type="molecule type" value="Genomic_DNA"/>
</dbReference>
<reference evidence="3 4" key="1">
    <citation type="submission" date="2018-03" db="EMBL/GenBank/DDBJ databases">
        <title>Genomic Encyclopedia of Archaeal and Bacterial Type Strains, Phase II (KMG-II): from individual species to whole genera.</title>
        <authorList>
            <person name="Goeker M."/>
        </authorList>
    </citation>
    <scope>NUCLEOTIDE SEQUENCE [LARGE SCALE GENOMIC DNA]</scope>
    <source>
        <strain evidence="3 4">DSM 29057</strain>
    </source>
</reference>
<dbReference type="Proteomes" id="UP000241964">
    <property type="component" value="Unassembled WGS sequence"/>
</dbReference>
<dbReference type="InterPro" id="IPR002346">
    <property type="entry name" value="Mopterin_DH_FAD-bd"/>
</dbReference>
<dbReference type="InterPro" id="IPR036318">
    <property type="entry name" value="FAD-bd_PCMH-like_sf"/>
</dbReference>
<dbReference type="InterPro" id="IPR016169">
    <property type="entry name" value="FAD-bd_PCMH_sub2"/>
</dbReference>
<dbReference type="SUPFAM" id="SSF55447">
    <property type="entry name" value="CO dehydrogenase flavoprotein C-terminal domain-like"/>
    <property type="match status" value="1"/>
</dbReference>
<dbReference type="OrthoDB" id="9814706at2"/>
<dbReference type="RefSeq" id="WP_106593889.1">
    <property type="nucleotide sequence ID" value="NZ_PYAS01000001.1"/>
</dbReference>
<organism evidence="3 4">
    <name type="scientific">Dyadobacter jiangsuensis</name>
    <dbReference type="NCBI Taxonomy" id="1591085"/>
    <lineage>
        <taxon>Bacteria</taxon>
        <taxon>Pseudomonadati</taxon>
        <taxon>Bacteroidota</taxon>
        <taxon>Cytophagia</taxon>
        <taxon>Cytophagales</taxon>
        <taxon>Spirosomataceae</taxon>
        <taxon>Dyadobacter</taxon>
    </lineage>
</organism>
<dbReference type="Pfam" id="PF00941">
    <property type="entry name" value="FAD_binding_5"/>
    <property type="match status" value="1"/>
</dbReference>
<feature type="domain" description="FAD-binding PCMH-type" evidence="2">
    <location>
        <begin position="1"/>
        <end position="229"/>
    </location>
</feature>
<dbReference type="InterPro" id="IPR051312">
    <property type="entry name" value="Diverse_Substr_Oxidored"/>
</dbReference>
<dbReference type="PROSITE" id="PS51387">
    <property type="entry name" value="FAD_PCMH"/>
    <property type="match status" value="1"/>
</dbReference>
<evidence type="ECO:0000259" key="2">
    <source>
        <dbReference type="PROSITE" id="PS51387"/>
    </source>
</evidence>
<dbReference type="InterPro" id="IPR016166">
    <property type="entry name" value="FAD-bd_PCMH"/>
</dbReference>
<proteinExistence type="predicted"/>
<dbReference type="InterPro" id="IPR005107">
    <property type="entry name" value="CO_DH_flav_C"/>
</dbReference>
<gene>
    <name evidence="3" type="ORF">CLV60_101638</name>
</gene>
<sequence>MKPFQYLRPKTIAEAISMAADYPEAQYIAGGTNLVDLMKRGIASPSKLIDINHLPLKKIEHRYDRLRIGALALNSDVAKNKSVLSRQPLLAQALLAGASGQLRNMATVGGNLLQRTRCSYFYDLALPCNKRKPGSGCGAEAGVNRTHAIFFAGNGFGGNEKSSCIAVHPSDMCVALTALDTEVVINGTSGERRVPFKDFHRLSTLQPELDTNLQPGELVTAIEVTDNAFAQHSHYLKVRDRASYAFALVSVAAALQMDGGRIWDARMALGGVAHKPWRYWAIDLMLRGQAPSEKLFREVAEHEMQSAKATTQNAFKIKLTSNAIVAALKAATGIS</sequence>
<dbReference type="InterPro" id="IPR016167">
    <property type="entry name" value="FAD-bd_PCMH_sub1"/>
</dbReference>
<dbReference type="Gene3D" id="3.30.390.50">
    <property type="entry name" value="CO dehydrogenase flavoprotein, C-terminal domain"/>
    <property type="match status" value="1"/>
</dbReference>
<dbReference type="Pfam" id="PF03450">
    <property type="entry name" value="CO_deh_flav_C"/>
    <property type="match status" value="1"/>
</dbReference>
<keyword evidence="1" id="KW-0274">FAD</keyword>
<dbReference type="SMART" id="SM01092">
    <property type="entry name" value="CO_deh_flav_C"/>
    <property type="match status" value="1"/>
</dbReference>
<comment type="caution">
    <text evidence="3">The sequence shown here is derived from an EMBL/GenBank/DDBJ whole genome shotgun (WGS) entry which is preliminary data.</text>
</comment>
<evidence type="ECO:0000313" key="4">
    <source>
        <dbReference type="Proteomes" id="UP000241964"/>
    </source>
</evidence>
<dbReference type="PANTHER" id="PTHR42659">
    <property type="entry name" value="XANTHINE DEHYDROGENASE SUBUNIT C-RELATED"/>
    <property type="match status" value="1"/>
</dbReference>
<name>A0A2P8GJX7_9BACT</name>
<dbReference type="InterPro" id="IPR036683">
    <property type="entry name" value="CO_DH_flav_C_dom_sf"/>
</dbReference>
<dbReference type="Gene3D" id="3.30.465.10">
    <property type="match status" value="2"/>
</dbReference>
<dbReference type="Gene3D" id="3.30.43.10">
    <property type="entry name" value="Uridine Diphospho-n-acetylenolpyruvylglucosamine Reductase, domain 2"/>
    <property type="match status" value="1"/>
</dbReference>
<dbReference type="GO" id="GO:0016491">
    <property type="term" value="F:oxidoreductase activity"/>
    <property type="evidence" value="ECO:0007669"/>
    <property type="project" value="InterPro"/>
</dbReference>
<keyword evidence="4" id="KW-1185">Reference proteome</keyword>
<keyword evidence="1" id="KW-0285">Flavoprotein</keyword>
<evidence type="ECO:0000256" key="1">
    <source>
        <dbReference type="ARBA" id="ARBA00022827"/>
    </source>
</evidence>
<dbReference type="PANTHER" id="PTHR42659:SF1">
    <property type="entry name" value="OXIDOREDUCTASE"/>
    <property type="match status" value="1"/>
</dbReference>
<accession>A0A2P8GJX7</accession>
<dbReference type="AlphaFoldDB" id="A0A2P8GJX7"/>
<evidence type="ECO:0000313" key="3">
    <source>
        <dbReference type="EMBL" id="PSL34269.1"/>
    </source>
</evidence>
<protein>
    <submittedName>
        <fullName evidence="3">Xanthine dehydrogenase YagS FAD-binding subunit</fullName>
    </submittedName>
</protein>